<gene>
    <name evidence="3" type="primary">rpl14e</name>
    <name evidence="4" type="ORF">J5U23_03042</name>
</gene>
<evidence type="ECO:0000256" key="3">
    <source>
        <dbReference type="HAMAP-Rule" id="MF_00721"/>
    </source>
</evidence>
<proteinExistence type="inferred from homology"/>
<reference evidence="4" key="1">
    <citation type="journal article" date="2021" name="Environ. Microbiol.">
        <title>New insights into the diversity and evolution of the archaeal mobilome from three complete genomes of Saccharolobus shibatae.</title>
        <authorList>
            <person name="Medvedeva S."/>
            <person name="Brandt D."/>
            <person name="Cvirkaite-Krupovic V."/>
            <person name="Liu Y."/>
            <person name="Severinov K."/>
            <person name="Ishino S."/>
            <person name="Ishino Y."/>
            <person name="Prangishvili D."/>
            <person name="Kalinowski J."/>
            <person name="Krupovic M."/>
        </authorList>
    </citation>
    <scope>NUCLEOTIDE SEQUENCE</scope>
    <source>
        <strain evidence="4">B12</strain>
    </source>
</reference>
<organism evidence="4 5">
    <name type="scientific">Saccharolobus shibatae (strain ATCC 51178 / DSM 5389 / JCM 8931 / NBRC 15437 / B12)</name>
    <name type="common">Sulfolobus shibatae</name>
    <dbReference type="NCBI Taxonomy" id="523848"/>
    <lineage>
        <taxon>Archaea</taxon>
        <taxon>Thermoproteota</taxon>
        <taxon>Thermoprotei</taxon>
        <taxon>Sulfolobales</taxon>
        <taxon>Sulfolobaceae</taxon>
        <taxon>Saccharolobus</taxon>
    </lineage>
</organism>
<dbReference type="AlphaFoldDB" id="A0A8F5GUR5"/>
<evidence type="ECO:0000313" key="5">
    <source>
        <dbReference type="Proteomes" id="UP000694018"/>
    </source>
</evidence>
<dbReference type="PANTHER" id="PTHR11127:SF2">
    <property type="entry name" value="LARGE RIBOSOMAL SUBUNIT PROTEIN EL14"/>
    <property type="match status" value="1"/>
</dbReference>
<evidence type="ECO:0000313" key="4">
    <source>
        <dbReference type="EMBL" id="QXJ30151.1"/>
    </source>
</evidence>
<dbReference type="CDD" id="cd23702">
    <property type="entry name" value="eL14"/>
    <property type="match status" value="1"/>
</dbReference>
<dbReference type="GO" id="GO:0003735">
    <property type="term" value="F:structural constituent of ribosome"/>
    <property type="evidence" value="ECO:0007669"/>
    <property type="project" value="InterPro"/>
</dbReference>
<dbReference type="FunFam" id="2.30.30.30:FF:000045">
    <property type="entry name" value="50S ribosomal protein L14e"/>
    <property type="match status" value="1"/>
</dbReference>
<dbReference type="NCBIfam" id="NF003320">
    <property type="entry name" value="PRK04333.1"/>
    <property type="match status" value="1"/>
</dbReference>
<dbReference type="Proteomes" id="UP000694018">
    <property type="component" value="Chromosome"/>
</dbReference>
<dbReference type="InterPro" id="IPR023651">
    <property type="entry name" value="Ribosomal_eL14_arc"/>
</dbReference>
<sequence>MPAIEVGRICVKVKGREAGSKCVIVDIIDDNFVLVTGPKDISGVKRRRVNILHLEPTDKKIDIQKGAPDEEVKKKIEEAGLTEYMKERIKVKIPTL</sequence>
<comment type="similarity">
    <text evidence="3">Belongs to the eukaryotic ribosomal protein eL14 family.</text>
</comment>
<dbReference type="InterPro" id="IPR039660">
    <property type="entry name" value="Ribosomal_eL14"/>
</dbReference>
<dbReference type="GO" id="GO:0003723">
    <property type="term" value="F:RNA binding"/>
    <property type="evidence" value="ECO:0007669"/>
    <property type="project" value="InterPro"/>
</dbReference>
<dbReference type="RefSeq" id="WP_218258817.1">
    <property type="nucleotide sequence ID" value="NZ_CP077717.1"/>
</dbReference>
<protein>
    <recommendedName>
        <fullName evidence="3">Large ribosomal subunit protein eL14</fullName>
    </recommendedName>
</protein>
<dbReference type="GO" id="GO:0006412">
    <property type="term" value="P:translation"/>
    <property type="evidence" value="ECO:0007669"/>
    <property type="project" value="UniProtKB-UniRule"/>
</dbReference>
<dbReference type="HAMAP" id="MF_00721">
    <property type="entry name" value="Ribosomal_eL14"/>
    <property type="match status" value="1"/>
</dbReference>
<evidence type="ECO:0000256" key="2">
    <source>
        <dbReference type="ARBA" id="ARBA00023274"/>
    </source>
</evidence>
<dbReference type="PANTHER" id="PTHR11127">
    <property type="entry name" value="60S RIBOSOMAL PROTEIN L14"/>
    <property type="match status" value="1"/>
</dbReference>
<keyword evidence="2 3" id="KW-0687">Ribonucleoprotein</keyword>
<dbReference type="EMBL" id="CP077717">
    <property type="protein sequence ID" value="QXJ30151.1"/>
    <property type="molecule type" value="Genomic_DNA"/>
</dbReference>
<dbReference type="GO" id="GO:0022625">
    <property type="term" value="C:cytosolic large ribosomal subunit"/>
    <property type="evidence" value="ECO:0007669"/>
    <property type="project" value="TreeGrafter"/>
</dbReference>
<keyword evidence="1 3" id="KW-0689">Ribosomal protein</keyword>
<name>A0A8F5GUR5_SACSH</name>
<dbReference type="GO" id="GO:0042273">
    <property type="term" value="P:ribosomal large subunit biogenesis"/>
    <property type="evidence" value="ECO:0007669"/>
    <property type="project" value="TreeGrafter"/>
</dbReference>
<accession>A0A8F5GUR5</accession>
<evidence type="ECO:0000256" key="1">
    <source>
        <dbReference type="ARBA" id="ARBA00022980"/>
    </source>
</evidence>
<dbReference type="KEGG" id="sshi:J5U23_03042"/>
<dbReference type="OrthoDB" id="63594at2157"/>
<dbReference type="GeneID" id="65564515"/>